<dbReference type="InterPro" id="IPR011527">
    <property type="entry name" value="ABC1_TM_dom"/>
</dbReference>
<dbReference type="STRING" id="1045855.DSC_08860"/>
<evidence type="ECO:0000259" key="10">
    <source>
        <dbReference type="PROSITE" id="PS50893"/>
    </source>
</evidence>
<dbReference type="HOGENOM" id="CLU_000604_84_3_6"/>
<dbReference type="Pfam" id="PF00664">
    <property type="entry name" value="ABC_membrane"/>
    <property type="match status" value="1"/>
</dbReference>
<dbReference type="SUPFAM" id="SSF52540">
    <property type="entry name" value="P-loop containing nucleoside triphosphate hydrolases"/>
    <property type="match status" value="1"/>
</dbReference>
<dbReference type="Proteomes" id="UP000005870">
    <property type="component" value="Chromosome"/>
</dbReference>
<dbReference type="InterPro" id="IPR003593">
    <property type="entry name" value="AAA+_ATPase"/>
</dbReference>
<dbReference type="GO" id="GO:0140359">
    <property type="term" value="F:ABC-type transporter activity"/>
    <property type="evidence" value="ECO:0007669"/>
    <property type="project" value="InterPro"/>
</dbReference>
<feature type="transmembrane region" description="Helical" evidence="9">
    <location>
        <begin position="127"/>
        <end position="148"/>
    </location>
</feature>
<keyword evidence="6" id="KW-0067">ATP-binding</keyword>
<evidence type="ECO:0000256" key="7">
    <source>
        <dbReference type="ARBA" id="ARBA00022989"/>
    </source>
</evidence>
<dbReference type="Pfam" id="PF00005">
    <property type="entry name" value="ABC_tran"/>
    <property type="match status" value="1"/>
</dbReference>
<dbReference type="GO" id="GO:0005886">
    <property type="term" value="C:plasma membrane"/>
    <property type="evidence" value="ECO:0007669"/>
    <property type="project" value="UniProtKB-SubCell"/>
</dbReference>
<evidence type="ECO:0000256" key="6">
    <source>
        <dbReference type="ARBA" id="ARBA00022840"/>
    </source>
</evidence>
<dbReference type="CDD" id="cd07346">
    <property type="entry name" value="ABC_6TM_exporters"/>
    <property type="match status" value="1"/>
</dbReference>
<name>G7UVV3_PSEUP</name>
<sequence>MGLLVAVLEGTGLLLFIPILRSMGAGDGRGTGLEAFFDRAMAALPSGHATAALVGLLCLTILAKNAVLLVNTAVSRHVDGQVAHRLRTRIFEQTLRSCVDYRAGHRRSDIVTTIAENSWKVSTALGLCYRLLISASTFAVFMALMMVISLRLTLIAAVFLTLSALVIRWATQQASETGRAVVEENKAFGLRMWESINALQLIRAFGREDYETGRFARVSEQVRRRLLKLDVLWAVPGPISEVLITLLIGALIVAAQRSGIGIASIAAFLSLLYRLQGPTRELMQAKVTVEGLDGAIEDVAGFLDATAAPFLADGSVPATPIREGLQLRDVSFRYGDNEAWALRNVSIHIPAGKTTAIVGQSGAGKSTLMALLFRFQDPTEGVVSADGVALTRFQLSGWRRQIALMSQEVQLFNDTVQANIGYGDLDADFEDIRNAARVAGAETFIEALPLGYQTVLGDHGMRLSGGQRQRIALARTVVRNPEILMLDEATNALDAESERAFQLALEQYAHRRTVVVIAHRLATVQRADQVVVLEGGRVVEAGPPAQLIDRGGRFARLHHLQHGTEPEPEARSHDL</sequence>
<evidence type="ECO:0000256" key="8">
    <source>
        <dbReference type="ARBA" id="ARBA00023136"/>
    </source>
</evidence>
<dbReference type="eggNOG" id="COG1132">
    <property type="taxonomic scope" value="Bacteria"/>
</dbReference>
<keyword evidence="8 9" id="KW-0472">Membrane</keyword>
<evidence type="ECO:0000256" key="5">
    <source>
        <dbReference type="ARBA" id="ARBA00022741"/>
    </source>
</evidence>
<evidence type="ECO:0000256" key="2">
    <source>
        <dbReference type="ARBA" id="ARBA00022448"/>
    </source>
</evidence>
<protein>
    <submittedName>
        <fullName evidence="12">ABC transporter</fullName>
    </submittedName>
</protein>
<dbReference type="SMART" id="SM00382">
    <property type="entry name" value="AAA"/>
    <property type="match status" value="1"/>
</dbReference>
<keyword evidence="4 9" id="KW-0812">Transmembrane</keyword>
<evidence type="ECO:0000313" key="13">
    <source>
        <dbReference type="Proteomes" id="UP000005870"/>
    </source>
</evidence>
<evidence type="ECO:0000256" key="3">
    <source>
        <dbReference type="ARBA" id="ARBA00022475"/>
    </source>
</evidence>
<dbReference type="EMBL" id="CP003093">
    <property type="protein sequence ID" value="AER56422.1"/>
    <property type="molecule type" value="Genomic_DNA"/>
</dbReference>
<evidence type="ECO:0000256" key="4">
    <source>
        <dbReference type="ARBA" id="ARBA00022692"/>
    </source>
</evidence>
<dbReference type="GO" id="GO:0034040">
    <property type="term" value="F:ATPase-coupled lipid transmembrane transporter activity"/>
    <property type="evidence" value="ECO:0007669"/>
    <property type="project" value="TreeGrafter"/>
</dbReference>
<dbReference type="PANTHER" id="PTHR24221:SF654">
    <property type="entry name" value="ATP-BINDING CASSETTE SUB-FAMILY B MEMBER 6"/>
    <property type="match status" value="1"/>
</dbReference>
<feature type="transmembrane region" description="Helical" evidence="9">
    <location>
        <begin position="231"/>
        <end position="252"/>
    </location>
</feature>
<keyword evidence="3" id="KW-1003">Cell membrane</keyword>
<dbReference type="GO" id="GO:0016887">
    <property type="term" value="F:ATP hydrolysis activity"/>
    <property type="evidence" value="ECO:0007669"/>
    <property type="project" value="InterPro"/>
</dbReference>
<gene>
    <name evidence="12" type="ordered locus">DSC_08860</name>
</gene>
<dbReference type="OrthoDB" id="9806127at2"/>
<comment type="subcellular location">
    <subcellularLocation>
        <location evidence="1">Cell membrane</location>
        <topology evidence="1">Multi-pass membrane protein</topology>
    </subcellularLocation>
</comment>
<dbReference type="InterPro" id="IPR003439">
    <property type="entry name" value="ABC_transporter-like_ATP-bd"/>
</dbReference>
<dbReference type="RefSeq" id="WP_014160598.1">
    <property type="nucleotide sequence ID" value="NC_016147.2"/>
</dbReference>
<feature type="domain" description="ABC transmembrane type-1" evidence="11">
    <location>
        <begin position="1"/>
        <end position="285"/>
    </location>
</feature>
<evidence type="ECO:0000313" key="12">
    <source>
        <dbReference type="EMBL" id="AER56422.1"/>
    </source>
</evidence>
<dbReference type="InterPro" id="IPR039421">
    <property type="entry name" value="Type_1_exporter"/>
</dbReference>
<keyword evidence="7 9" id="KW-1133">Transmembrane helix</keyword>
<dbReference type="InterPro" id="IPR036640">
    <property type="entry name" value="ABC1_TM_sf"/>
</dbReference>
<dbReference type="Gene3D" id="3.40.50.300">
    <property type="entry name" value="P-loop containing nucleotide triphosphate hydrolases"/>
    <property type="match status" value="1"/>
</dbReference>
<keyword evidence="2" id="KW-0813">Transport</keyword>
<dbReference type="SUPFAM" id="SSF90123">
    <property type="entry name" value="ABC transporter transmembrane region"/>
    <property type="match status" value="1"/>
</dbReference>
<keyword evidence="13" id="KW-1185">Reference proteome</keyword>
<feature type="transmembrane region" description="Helical" evidence="9">
    <location>
        <begin position="154"/>
        <end position="171"/>
    </location>
</feature>
<dbReference type="InterPro" id="IPR027417">
    <property type="entry name" value="P-loop_NTPase"/>
</dbReference>
<dbReference type="GO" id="GO:0005524">
    <property type="term" value="F:ATP binding"/>
    <property type="evidence" value="ECO:0007669"/>
    <property type="project" value="UniProtKB-KW"/>
</dbReference>
<evidence type="ECO:0000259" key="11">
    <source>
        <dbReference type="PROSITE" id="PS50929"/>
    </source>
</evidence>
<reference evidence="12 13" key="1">
    <citation type="journal article" date="2012" name="J. Bacteriol.">
        <title>Complete Genome Sequence of the BTEX-Degrading Bacterium Pseudoxanthomonas spadix BD-a59.</title>
        <authorList>
            <person name="Lee S.H."/>
            <person name="Jin H.M."/>
            <person name="Lee H.J."/>
            <person name="Kim J.M."/>
            <person name="Jeon C.O."/>
        </authorList>
    </citation>
    <scope>NUCLEOTIDE SEQUENCE [LARGE SCALE GENOMIC DNA]</scope>
    <source>
        <strain evidence="12 13">BD-a59</strain>
    </source>
</reference>
<dbReference type="AlphaFoldDB" id="G7UVV3"/>
<dbReference type="KEGG" id="psd:DSC_08860"/>
<dbReference type="PROSITE" id="PS50929">
    <property type="entry name" value="ABC_TM1F"/>
    <property type="match status" value="1"/>
</dbReference>
<dbReference type="PROSITE" id="PS00211">
    <property type="entry name" value="ABC_TRANSPORTER_1"/>
    <property type="match status" value="1"/>
</dbReference>
<evidence type="ECO:0000256" key="9">
    <source>
        <dbReference type="SAM" id="Phobius"/>
    </source>
</evidence>
<evidence type="ECO:0000256" key="1">
    <source>
        <dbReference type="ARBA" id="ARBA00004651"/>
    </source>
</evidence>
<keyword evidence="5" id="KW-0547">Nucleotide-binding</keyword>
<proteinExistence type="predicted"/>
<dbReference type="PROSITE" id="PS50893">
    <property type="entry name" value="ABC_TRANSPORTER_2"/>
    <property type="match status" value="1"/>
</dbReference>
<dbReference type="Gene3D" id="1.20.1560.10">
    <property type="entry name" value="ABC transporter type 1, transmembrane domain"/>
    <property type="match status" value="1"/>
</dbReference>
<dbReference type="InterPro" id="IPR017871">
    <property type="entry name" value="ABC_transporter-like_CS"/>
</dbReference>
<accession>G7UVV3</accession>
<dbReference type="FunFam" id="3.40.50.300:FF:000221">
    <property type="entry name" value="Multidrug ABC transporter ATP-binding protein"/>
    <property type="match status" value="1"/>
</dbReference>
<dbReference type="PANTHER" id="PTHR24221">
    <property type="entry name" value="ATP-BINDING CASSETTE SUB-FAMILY B"/>
    <property type="match status" value="1"/>
</dbReference>
<feature type="domain" description="ABC transporter" evidence="10">
    <location>
        <begin position="325"/>
        <end position="560"/>
    </location>
</feature>
<feature type="transmembrane region" description="Helical" evidence="9">
    <location>
        <begin position="48"/>
        <end position="70"/>
    </location>
</feature>
<organism evidence="12 13">
    <name type="scientific">Pseudoxanthomonas spadix (strain BD-a59)</name>
    <dbReference type="NCBI Taxonomy" id="1045855"/>
    <lineage>
        <taxon>Bacteria</taxon>
        <taxon>Pseudomonadati</taxon>
        <taxon>Pseudomonadota</taxon>
        <taxon>Gammaproteobacteria</taxon>
        <taxon>Lysobacterales</taxon>
        <taxon>Lysobacteraceae</taxon>
        <taxon>Pseudoxanthomonas</taxon>
    </lineage>
</organism>